<protein>
    <submittedName>
        <fullName evidence="2">Uncharacterized protein</fullName>
    </submittedName>
</protein>
<keyword evidence="1" id="KW-0812">Transmembrane</keyword>
<feature type="transmembrane region" description="Helical" evidence="1">
    <location>
        <begin position="12"/>
        <end position="34"/>
    </location>
</feature>
<sequence>MTEKSQQCINRIASPLVWLSILILLFLMMPDFIVCNPAVAAQKLCSALLHTWLAVPGLILGVMSTRLESRLVAWTGWTVIVFICWGSYRTMYS</sequence>
<keyword evidence="3" id="KW-1185">Reference proteome</keyword>
<proteinExistence type="predicted"/>
<gene>
    <name evidence="2" type="ORF">EI77_01377</name>
</gene>
<accession>A0A4R7S3K9</accession>
<dbReference type="AlphaFoldDB" id="A0A4R7S3K9"/>
<keyword evidence="1" id="KW-0472">Membrane</keyword>
<evidence type="ECO:0000313" key="3">
    <source>
        <dbReference type="Proteomes" id="UP000295662"/>
    </source>
</evidence>
<dbReference type="Proteomes" id="UP000295662">
    <property type="component" value="Unassembled WGS sequence"/>
</dbReference>
<evidence type="ECO:0000256" key="1">
    <source>
        <dbReference type="SAM" id="Phobius"/>
    </source>
</evidence>
<feature type="transmembrane region" description="Helical" evidence="1">
    <location>
        <begin position="40"/>
        <end position="59"/>
    </location>
</feature>
<name>A0A4R7S3K9_9BACT</name>
<comment type="caution">
    <text evidence="2">The sequence shown here is derived from an EMBL/GenBank/DDBJ whole genome shotgun (WGS) entry which is preliminary data.</text>
</comment>
<organism evidence="2 3">
    <name type="scientific">Prosthecobacter fusiformis</name>
    <dbReference type="NCBI Taxonomy" id="48464"/>
    <lineage>
        <taxon>Bacteria</taxon>
        <taxon>Pseudomonadati</taxon>
        <taxon>Verrucomicrobiota</taxon>
        <taxon>Verrucomicrobiia</taxon>
        <taxon>Verrucomicrobiales</taxon>
        <taxon>Verrucomicrobiaceae</taxon>
        <taxon>Prosthecobacter</taxon>
    </lineage>
</organism>
<evidence type="ECO:0000313" key="2">
    <source>
        <dbReference type="EMBL" id="TDU72911.1"/>
    </source>
</evidence>
<dbReference type="EMBL" id="SOCA01000002">
    <property type="protein sequence ID" value="TDU72911.1"/>
    <property type="molecule type" value="Genomic_DNA"/>
</dbReference>
<keyword evidence="1" id="KW-1133">Transmembrane helix</keyword>
<reference evidence="2 3" key="1">
    <citation type="submission" date="2019-03" db="EMBL/GenBank/DDBJ databases">
        <title>Genomic Encyclopedia of Archaeal and Bacterial Type Strains, Phase II (KMG-II): from individual species to whole genera.</title>
        <authorList>
            <person name="Goeker M."/>
        </authorList>
    </citation>
    <scope>NUCLEOTIDE SEQUENCE [LARGE SCALE GENOMIC DNA]</scope>
    <source>
        <strain evidence="2 3">ATCC 25309</strain>
    </source>
</reference>
<feature type="transmembrane region" description="Helical" evidence="1">
    <location>
        <begin position="71"/>
        <end position="88"/>
    </location>
</feature>